<sequence length="180" mass="20084">MGALGVDKIKKLIKKTHLVEDLGQRDLENPEGAGLDLRLGEIFKIEGETFLGEEKRKTVSHTSVAKYDPKKKTSFTVKPGEFYLVQTVENVNLPDYLVATMHPRSTLLRSGVWLLTTQIAPGYKGPLNVGLKNMGNADFTVELGARILHIIFWEVAGKGSMYRGQWQGGRVTTEKEEKQV</sequence>
<dbReference type="GO" id="GO:0008829">
    <property type="term" value="F:dCTP deaminase activity"/>
    <property type="evidence" value="ECO:0007669"/>
    <property type="project" value="InterPro"/>
</dbReference>
<keyword evidence="2" id="KW-0546">Nucleotide metabolism</keyword>
<organism evidence="3 4">
    <name type="scientific">Candidatus Woykebacteria bacterium RBG_13_40_15</name>
    <dbReference type="NCBI Taxonomy" id="1802593"/>
    <lineage>
        <taxon>Bacteria</taxon>
        <taxon>Candidatus Woykeibacteriota</taxon>
    </lineage>
</organism>
<dbReference type="PANTHER" id="PTHR42680">
    <property type="entry name" value="DCTP DEAMINASE"/>
    <property type="match status" value="1"/>
</dbReference>
<protein>
    <submittedName>
        <fullName evidence="3">Uncharacterized protein</fullName>
    </submittedName>
</protein>
<proteinExistence type="predicted"/>
<dbReference type="Pfam" id="PF22769">
    <property type="entry name" value="DCD"/>
    <property type="match status" value="1"/>
</dbReference>
<name>A0A1G1W662_9BACT</name>
<gene>
    <name evidence="3" type="ORF">A2172_02375</name>
</gene>
<comment type="caution">
    <text evidence="3">The sequence shown here is derived from an EMBL/GenBank/DDBJ whole genome shotgun (WGS) entry which is preliminary data.</text>
</comment>
<evidence type="ECO:0000256" key="2">
    <source>
        <dbReference type="ARBA" id="ARBA00023080"/>
    </source>
</evidence>
<evidence type="ECO:0000313" key="4">
    <source>
        <dbReference type="Proteomes" id="UP000176631"/>
    </source>
</evidence>
<dbReference type="Proteomes" id="UP000176631">
    <property type="component" value="Unassembled WGS sequence"/>
</dbReference>
<dbReference type="InterPro" id="IPR033704">
    <property type="entry name" value="dUTPase_trimeric"/>
</dbReference>
<dbReference type="CDD" id="cd07557">
    <property type="entry name" value="trimeric_dUTPase"/>
    <property type="match status" value="1"/>
</dbReference>
<accession>A0A1G1W662</accession>
<dbReference type="PANTHER" id="PTHR42680:SF1">
    <property type="entry name" value="DEOXYURIDINE 5'-TRIPHOSPHATE NUCLEOTIDOHYDROLASE"/>
    <property type="match status" value="1"/>
</dbReference>
<dbReference type="EMBL" id="MHCP01000028">
    <property type="protein sequence ID" value="OGY23202.1"/>
    <property type="molecule type" value="Genomic_DNA"/>
</dbReference>
<dbReference type="InterPro" id="IPR036157">
    <property type="entry name" value="dUTPase-like_sf"/>
</dbReference>
<evidence type="ECO:0000256" key="1">
    <source>
        <dbReference type="ARBA" id="ARBA00022801"/>
    </source>
</evidence>
<dbReference type="GO" id="GO:0006229">
    <property type="term" value="P:dUTP biosynthetic process"/>
    <property type="evidence" value="ECO:0007669"/>
    <property type="project" value="InterPro"/>
</dbReference>
<dbReference type="Gene3D" id="2.70.40.10">
    <property type="match status" value="1"/>
</dbReference>
<dbReference type="InterPro" id="IPR011962">
    <property type="entry name" value="dCTP_deaminase"/>
</dbReference>
<dbReference type="STRING" id="1802593.A2172_02375"/>
<dbReference type="SUPFAM" id="SSF51283">
    <property type="entry name" value="dUTPase-like"/>
    <property type="match status" value="1"/>
</dbReference>
<reference evidence="3 4" key="1">
    <citation type="journal article" date="2016" name="Nat. Commun.">
        <title>Thousands of microbial genomes shed light on interconnected biogeochemical processes in an aquifer system.</title>
        <authorList>
            <person name="Anantharaman K."/>
            <person name="Brown C.T."/>
            <person name="Hug L.A."/>
            <person name="Sharon I."/>
            <person name="Castelle C.J."/>
            <person name="Probst A.J."/>
            <person name="Thomas B.C."/>
            <person name="Singh A."/>
            <person name="Wilkins M.J."/>
            <person name="Karaoz U."/>
            <person name="Brodie E.L."/>
            <person name="Williams K.H."/>
            <person name="Hubbard S.S."/>
            <person name="Banfield J.F."/>
        </authorList>
    </citation>
    <scope>NUCLEOTIDE SEQUENCE [LARGE SCALE GENOMIC DNA]</scope>
</reference>
<evidence type="ECO:0000313" key="3">
    <source>
        <dbReference type="EMBL" id="OGY23202.1"/>
    </source>
</evidence>
<dbReference type="AlphaFoldDB" id="A0A1G1W662"/>
<keyword evidence="1" id="KW-0378">Hydrolase</keyword>